<evidence type="ECO:0000313" key="3">
    <source>
        <dbReference type="EMBL" id="EPE24382.1"/>
    </source>
</evidence>
<dbReference type="HOGENOM" id="CLU_2498063_0_0_1"/>
<dbReference type="Proteomes" id="UP000016922">
    <property type="component" value="Unassembled WGS sequence"/>
</dbReference>
<gene>
    <name evidence="3" type="ORF">GLAREA_08234</name>
</gene>
<reference evidence="3 4" key="1">
    <citation type="journal article" date="2013" name="BMC Genomics">
        <title>Genomics-driven discovery of the pneumocandin biosynthetic gene cluster in the fungus Glarea lozoyensis.</title>
        <authorList>
            <person name="Chen L."/>
            <person name="Yue Q."/>
            <person name="Zhang X."/>
            <person name="Xiang M."/>
            <person name="Wang C."/>
            <person name="Li S."/>
            <person name="Che Y."/>
            <person name="Ortiz-Lopez F.J."/>
            <person name="Bills G.F."/>
            <person name="Liu X."/>
            <person name="An Z."/>
        </authorList>
    </citation>
    <scope>NUCLEOTIDE SEQUENCE [LARGE SCALE GENOMIC DNA]</scope>
    <source>
        <strain evidence="4">ATCC 20868 / MF5171</strain>
    </source>
</reference>
<keyword evidence="2" id="KW-0472">Membrane</keyword>
<keyword evidence="2" id="KW-1133">Transmembrane helix</keyword>
<protein>
    <submittedName>
        <fullName evidence="3">Uncharacterized protein</fullName>
    </submittedName>
</protein>
<name>S3CCX2_GLAL2</name>
<proteinExistence type="predicted"/>
<sequence length="86" mass="9319">MSFTTKSKRESQVAPPPESYEEQLTTTHNGTHIASSKSHKAELEFAAIAVVIGLVVFVVVLGLLAQKAFARRNKRRSNVEGKGPGI</sequence>
<dbReference type="RefSeq" id="XP_008088470.1">
    <property type="nucleotide sequence ID" value="XM_008090279.1"/>
</dbReference>
<organism evidence="3 4">
    <name type="scientific">Glarea lozoyensis (strain ATCC 20868 / MF5171)</name>
    <dbReference type="NCBI Taxonomy" id="1116229"/>
    <lineage>
        <taxon>Eukaryota</taxon>
        <taxon>Fungi</taxon>
        <taxon>Dikarya</taxon>
        <taxon>Ascomycota</taxon>
        <taxon>Pezizomycotina</taxon>
        <taxon>Leotiomycetes</taxon>
        <taxon>Helotiales</taxon>
        <taxon>Helotiaceae</taxon>
        <taxon>Glarea</taxon>
    </lineage>
</organism>
<evidence type="ECO:0000256" key="2">
    <source>
        <dbReference type="SAM" id="Phobius"/>
    </source>
</evidence>
<feature type="compositionally biased region" description="Polar residues" evidence="1">
    <location>
        <begin position="22"/>
        <end position="36"/>
    </location>
</feature>
<feature type="transmembrane region" description="Helical" evidence="2">
    <location>
        <begin position="45"/>
        <end position="65"/>
    </location>
</feature>
<dbReference type="AlphaFoldDB" id="S3CCX2"/>
<dbReference type="KEGG" id="glz:GLAREA_08234"/>
<feature type="region of interest" description="Disordered" evidence="1">
    <location>
        <begin position="1"/>
        <end position="36"/>
    </location>
</feature>
<dbReference type="EMBL" id="KE145373">
    <property type="protein sequence ID" value="EPE24382.1"/>
    <property type="molecule type" value="Genomic_DNA"/>
</dbReference>
<accession>S3CCX2</accession>
<keyword evidence="2" id="KW-0812">Transmembrane</keyword>
<evidence type="ECO:0000313" key="4">
    <source>
        <dbReference type="Proteomes" id="UP000016922"/>
    </source>
</evidence>
<keyword evidence="4" id="KW-1185">Reference proteome</keyword>
<dbReference type="GeneID" id="19467283"/>
<evidence type="ECO:0000256" key="1">
    <source>
        <dbReference type="SAM" id="MobiDB-lite"/>
    </source>
</evidence>